<proteinExistence type="predicted"/>
<reference evidence="3" key="1">
    <citation type="submission" date="2022-09" db="EMBL/GenBank/DDBJ databases">
        <authorList>
            <person name="Cesa-Luna C."/>
            <person name="Girard L."/>
            <person name="Lood C."/>
            <person name="Hofte M."/>
            <person name="De Mot R."/>
        </authorList>
    </citation>
    <scope>NUCLEOTIDE SEQUENCE</scope>
    <source>
        <strain evidence="3">B1M3-32</strain>
    </source>
</reference>
<dbReference type="Proteomes" id="UP001139955">
    <property type="component" value="Unassembled WGS sequence"/>
</dbReference>
<name>A0A9X2XLQ0_9PSED</name>
<dbReference type="EMBL" id="JAOSKY010000017">
    <property type="protein sequence ID" value="MCU7250767.1"/>
    <property type="molecule type" value="Genomic_DNA"/>
</dbReference>
<accession>A0A9X2XLQ0</accession>
<dbReference type="AlphaFoldDB" id="A0A9X2XLQ0"/>
<dbReference type="PANTHER" id="PTHR21525">
    <property type="entry name" value="MOTILE SPERM PROTEIN"/>
    <property type="match status" value="1"/>
</dbReference>
<dbReference type="InterPro" id="IPR010090">
    <property type="entry name" value="Phage_tape_meas"/>
</dbReference>
<keyword evidence="4" id="KW-1185">Reference proteome</keyword>
<feature type="compositionally biased region" description="Polar residues" evidence="1">
    <location>
        <begin position="562"/>
        <end position="572"/>
    </location>
</feature>
<reference evidence="3" key="2">
    <citation type="journal article" date="2023" name="mSystems">
        <title>Charting the Lipopeptidome of Nonpathogenic Pseudomonas.</title>
        <authorList>
            <person name="Cesa-Luna C."/>
            <person name="Geudens N."/>
            <person name="Girard L."/>
            <person name="De Roo V."/>
            <person name="Maklad H.R."/>
            <person name="Martins J.C."/>
            <person name="Hofte M."/>
            <person name="De Mot R."/>
        </authorList>
    </citation>
    <scope>NUCLEOTIDE SEQUENCE</scope>
    <source>
        <strain evidence="3">B1M3-32</strain>
    </source>
</reference>
<comment type="caution">
    <text evidence="3">The sequence shown here is derived from an EMBL/GenBank/DDBJ whole genome shotgun (WGS) entry which is preliminary data.</text>
</comment>
<dbReference type="NCBIfam" id="TIGR01760">
    <property type="entry name" value="tape_meas_TP901"/>
    <property type="match status" value="1"/>
</dbReference>
<protein>
    <submittedName>
        <fullName evidence="3">Phage tail tape measure protein</fullName>
    </submittedName>
</protein>
<gene>
    <name evidence="3" type="ORF">OC940_23380</name>
</gene>
<dbReference type="PANTHER" id="PTHR21525:SF9">
    <property type="entry name" value="CHANNEL_COLICIN DOMAIN-CONTAINING PROTEIN"/>
    <property type="match status" value="1"/>
</dbReference>
<organism evidence="3 4">
    <name type="scientific">Pseudomonas koreensis</name>
    <dbReference type="NCBI Taxonomy" id="198620"/>
    <lineage>
        <taxon>Bacteria</taxon>
        <taxon>Pseudomonadati</taxon>
        <taxon>Pseudomonadota</taxon>
        <taxon>Gammaproteobacteria</taxon>
        <taxon>Pseudomonadales</taxon>
        <taxon>Pseudomonadaceae</taxon>
        <taxon>Pseudomonas</taxon>
    </lineage>
</organism>
<dbReference type="Pfam" id="PF10145">
    <property type="entry name" value="PhageMin_Tail"/>
    <property type="match status" value="1"/>
</dbReference>
<dbReference type="RefSeq" id="WP_301623207.1">
    <property type="nucleotide sequence ID" value="NZ_JAOSKY010000017.1"/>
</dbReference>
<evidence type="ECO:0000313" key="4">
    <source>
        <dbReference type="Proteomes" id="UP001139955"/>
    </source>
</evidence>
<feature type="domain" description="Phage tail tape measure protein" evidence="2">
    <location>
        <begin position="148"/>
        <end position="346"/>
    </location>
</feature>
<evidence type="ECO:0000256" key="1">
    <source>
        <dbReference type="SAM" id="MobiDB-lite"/>
    </source>
</evidence>
<evidence type="ECO:0000313" key="3">
    <source>
        <dbReference type="EMBL" id="MCU7250767.1"/>
    </source>
</evidence>
<sequence length="817" mass="83767">MAETKYGLMLSTMSGSAGFSDTGLVGGLSGADVLAKPLAELTLTLVTTSQDIRLLIKEQVKLREVLASQQSLFRSGAPLPASVAAPVSEPKSKLTAEVEQRPPPGYLQSRMALDSAMSQLRQIPGLGSDLNAMSVANLQMATDKRVAKSGATAVDLAQVEYSAARSGIGAGLKEKDQQQALLDFARDAAINASAFGIGLKASAEMLTAWRTSLKLDRNQGQHLADATYLLGNSGLKATAADIGSVVQQSGESAKAAGIAPEQTAALSAALLNADMDKAGAGATVKNISGALAKGTNGSTAEQSAWKSLGLDPGKLTENVPDNLVKALEALKQQPVERQSALIKTLFNGDEGVRKLLDKPDDLKKAFSLVGVGKLEGSSTPVPGESARRNLKSLVSGDGGGRQWLEKAEDPQKPLSLLKPSAAMDPLTPAYSGSIDRAANTAANDPQRSWNVLDASINRLITALMPDPTGAVDSLAGAVNGMAEMAESNPKTSAGLAVAAAGLMAIVTAVLGKAFDNFAGRLVKSAAAKLPRGLGKWITEDDPPKSDAGTTPEDPTSAKPSRKTSGQKPSSEQKGARLKPRWVDIKSGSRRRRARLPRSDRADVVAQSPVVSEPFEWPATMTAFAGSSRVSSPPAAPLSGSVAKAGALLAKKAPPLRLLSAGYEMVTGVMQGDTRSVVSSGASLAGSSAGAAIGAALGTLILPGVGTMIGGWLGSMAGGEIGASLGDKLGNQVDRLSSPAQVSKDLIATSSPTPVSSQANSQPVTFNSTIQIQGQDLASAQALANLVVQTTMAQLGQVMPTNALATRRDAALTDGVAT</sequence>
<evidence type="ECO:0000259" key="2">
    <source>
        <dbReference type="Pfam" id="PF10145"/>
    </source>
</evidence>
<feature type="region of interest" description="Disordered" evidence="1">
    <location>
        <begin position="534"/>
        <end position="601"/>
    </location>
</feature>